<organism evidence="3 4">
    <name type="scientific">Triangularia verruculosa</name>
    <dbReference type="NCBI Taxonomy" id="2587418"/>
    <lineage>
        <taxon>Eukaryota</taxon>
        <taxon>Fungi</taxon>
        <taxon>Dikarya</taxon>
        <taxon>Ascomycota</taxon>
        <taxon>Pezizomycotina</taxon>
        <taxon>Sordariomycetes</taxon>
        <taxon>Sordariomycetidae</taxon>
        <taxon>Sordariales</taxon>
        <taxon>Podosporaceae</taxon>
        <taxon>Triangularia</taxon>
    </lineage>
</organism>
<feature type="region of interest" description="Disordered" evidence="2">
    <location>
        <begin position="83"/>
        <end position="106"/>
    </location>
</feature>
<sequence length="167" mass="19054">PNPRHPTSIIGHLTPEQQAVIITRRFEGAPATGTIPPGYKAPTYDPKYDDPEYSLDNLLAKYHRQAHESHIMEAEIAAENEARKISGGPPCQKIPEGYIPPTYDPKYDRPEYSFEALLAKLQRQTEEARVMEAEIGEEQRARLAKARKYQQERAAAQQQQQVFQQQQ</sequence>
<feature type="non-terminal residue" evidence="3">
    <location>
        <position position="1"/>
    </location>
</feature>
<proteinExistence type="predicted"/>
<keyword evidence="4" id="KW-1185">Reference proteome</keyword>
<keyword evidence="1" id="KW-0175">Coiled coil</keyword>
<feature type="coiled-coil region" evidence="1">
    <location>
        <begin position="114"/>
        <end position="166"/>
    </location>
</feature>
<dbReference type="EMBL" id="MU863901">
    <property type="protein sequence ID" value="KAK4202037.1"/>
    <property type="molecule type" value="Genomic_DNA"/>
</dbReference>
<feature type="non-terminal residue" evidence="3">
    <location>
        <position position="167"/>
    </location>
</feature>
<protein>
    <submittedName>
        <fullName evidence="3">Uncharacterized protein</fullName>
    </submittedName>
</protein>
<dbReference type="AlphaFoldDB" id="A0AAN6XP60"/>
<accession>A0AAN6XP60</accession>
<gene>
    <name evidence="3" type="ORF">QBC40DRAFT_134051</name>
</gene>
<evidence type="ECO:0000256" key="2">
    <source>
        <dbReference type="SAM" id="MobiDB-lite"/>
    </source>
</evidence>
<name>A0AAN6XP60_9PEZI</name>
<evidence type="ECO:0000256" key="1">
    <source>
        <dbReference type="SAM" id="Coils"/>
    </source>
</evidence>
<comment type="caution">
    <text evidence="3">The sequence shown here is derived from an EMBL/GenBank/DDBJ whole genome shotgun (WGS) entry which is preliminary data.</text>
</comment>
<reference evidence="3" key="2">
    <citation type="submission" date="2023-05" db="EMBL/GenBank/DDBJ databases">
        <authorList>
            <consortium name="Lawrence Berkeley National Laboratory"/>
            <person name="Steindorff A."/>
            <person name="Hensen N."/>
            <person name="Bonometti L."/>
            <person name="Westerberg I."/>
            <person name="Brannstrom I.O."/>
            <person name="Guillou S."/>
            <person name="Cros-Aarteil S."/>
            <person name="Calhoun S."/>
            <person name="Haridas S."/>
            <person name="Kuo A."/>
            <person name="Mondo S."/>
            <person name="Pangilinan J."/>
            <person name="Riley R."/>
            <person name="Labutti K."/>
            <person name="Andreopoulos B."/>
            <person name="Lipzen A."/>
            <person name="Chen C."/>
            <person name="Yanf M."/>
            <person name="Daum C."/>
            <person name="Ng V."/>
            <person name="Clum A."/>
            <person name="Ohm R."/>
            <person name="Martin F."/>
            <person name="Silar P."/>
            <person name="Natvig D."/>
            <person name="Lalanne C."/>
            <person name="Gautier V."/>
            <person name="Ament-Velasquez S.L."/>
            <person name="Kruys A."/>
            <person name="Hutchinson M.I."/>
            <person name="Powell A.J."/>
            <person name="Barry K."/>
            <person name="Miller A.N."/>
            <person name="Grigoriev I.V."/>
            <person name="Debuchy R."/>
            <person name="Gladieux P."/>
            <person name="Thoren M.H."/>
            <person name="Johannesson H."/>
        </authorList>
    </citation>
    <scope>NUCLEOTIDE SEQUENCE</scope>
    <source>
        <strain evidence="3">CBS 315.58</strain>
    </source>
</reference>
<reference evidence="3" key="1">
    <citation type="journal article" date="2023" name="Mol. Phylogenet. Evol.">
        <title>Genome-scale phylogeny and comparative genomics of the fungal order Sordariales.</title>
        <authorList>
            <person name="Hensen N."/>
            <person name="Bonometti L."/>
            <person name="Westerberg I."/>
            <person name="Brannstrom I.O."/>
            <person name="Guillou S."/>
            <person name="Cros-Aarteil S."/>
            <person name="Calhoun S."/>
            <person name="Haridas S."/>
            <person name="Kuo A."/>
            <person name="Mondo S."/>
            <person name="Pangilinan J."/>
            <person name="Riley R."/>
            <person name="LaButti K."/>
            <person name="Andreopoulos B."/>
            <person name="Lipzen A."/>
            <person name="Chen C."/>
            <person name="Yan M."/>
            <person name="Daum C."/>
            <person name="Ng V."/>
            <person name="Clum A."/>
            <person name="Steindorff A."/>
            <person name="Ohm R.A."/>
            <person name="Martin F."/>
            <person name="Silar P."/>
            <person name="Natvig D.O."/>
            <person name="Lalanne C."/>
            <person name="Gautier V."/>
            <person name="Ament-Velasquez S.L."/>
            <person name="Kruys A."/>
            <person name="Hutchinson M.I."/>
            <person name="Powell A.J."/>
            <person name="Barry K."/>
            <person name="Miller A.N."/>
            <person name="Grigoriev I.V."/>
            <person name="Debuchy R."/>
            <person name="Gladieux P."/>
            <person name="Hiltunen Thoren M."/>
            <person name="Johannesson H."/>
        </authorList>
    </citation>
    <scope>NUCLEOTIDE SEQUENCE</scope>
    <source>
        <strain evidence="3">CBS 315.58</strain>
    </source>
</reference>
<evidence type="ECO:0000313" key="3">
    <source>
        <dbReference type="EMBL" id="KAK4202037.1"/>
    </source>
</evidence>
<dbReference type="Proteomes" id="UP001303160">
    <property type="component" value="Unassembled WGS sequence"/>
</dbReference>
<evidence type="ECO:0000313" key="4">
    <source>
        <dbReference type="Proteomes" id="UP001303160"/>
    </source>
</evidence>